<accession>A0A3G7U7U1</accession>
<dbReference type="GO" id="GO:0004311">
    <property type="term" value="F:geranylgeranyl diphosphate synthase activity"/>
    <property type="evidence" value="ECO:0007669"/>
    <property type="project" value="UniProtKB-EC"/>
</dbReference>
<gene>
    <name evidence="1" type="ORF">C4K03_2451</name>
</gene>
<dbReference type="GO" id="GO:0008299">
    <property type="term" value="P:isoprenoid biosynthetic process"/>
    <property type="evidence" value="ECO:0007669"/>
    <property type="project" value="InterPro"/>
</dbReference>
<keyword evidence="1" id="KW-0808">Transferase</keyword>
<reference evidence="1 2" key="1">
    <citation type="submission" date="2018-03" db="EMBL/GenBank/DDBJ databases">
        <title>Diversity of phytobeneficial traits revealed by whole-genome analysis of worldwide-isolated phenazine-producing Pseudomonas spp.</title>
        <authorList>
            <person name="Biessy A."/>
            <person name="Novinscak A."/>
            <person name="Blom J."/>
            <person name="Leger G."/>
            <person name="Thomashow L.S."/>
            <person name="Cazorla F.M."/>
            <person name="Josic D."/>
            <person name="Filion M."/>
        </authorList>
    </citation>
    <scope>NUCLEOTIDE SEQUENCE [LARGE SCALE GENOMIC DNA]</scope>
    <source>
        <strain evidence="1 2">30B</strain>
    </source>
</reference>
<dbReference type="SUPFAM" id="SSF48576">
    <property type="entry name" value="Terpenoid synthases"/>
    <property type="match status" value="1"/>
</dbReference>
<evidence type="ECO:0000313" key="1">
    <source>
        <dbReference type="EMBL" id="AZE54606.1"/>
    </source>
</evidence>
<dbReference type="InterPro" id="IPR008949">
    <property type="entry name" value="Isoprenoid_synthase_dom_sf"/>
</dbReference>
<dbReference type="EC" id="2.5.1.90" evidence="1"/>
<dbReference type="GO" id="GO:0106350">
    <property type="term" value="F:all-trans-octaprenyl-diphosphate synthase activity"/>
    <property type="evidence" value="ECO:0007669"/>
    <property type="project" value="UniProtKB-EC"/>
</dbReference>
<dbReference type="EC" id="2.5.1.29" evidence="1"/>
<dbReference type="AlphaFoldDB" id="A0A3G7U7U1"/>
<dbReference type="GO" id="GO:0004161">
    <property type="term" value="F:dimethylallyltranstransferase activity"/>
    <property type="evidence" value="ECO:0007669"/>
    <property type="project" value="UniProtKB-EC"/>
</dbReference>
<organism evidence="1 2">
    <name type="scientific">Pseudomonas synxantha</name>
    <dbReference type="NCBI Taxonomy" id="47883"/>
    <lineage>
        <taxon>Bacteria</taxon>
        <taxon>Pseudomonadati</taxon>
        <taxon>Pseudomonadota</taxon>
        <taxon>Gammaproteobacteria</taxon>
        <taxon>Pseudomonadales</taxon>
        <taxon>Pseudomonadaceae</taxon>
        <taxon>Pseudomonas</taxon>
    </lineage>
</organism>
<evidence type="ECO:0000313" key="2">
    <source>
        <dbReference type="Proteomes" id="UP000268696"/>
    </source>
</evidence>
<dbReference type="Proteomes" id="UP000268696">
    <property type="component" value="Chromosome"/>
</dbReference>
<dbReference type="EC" id="2.5.1.10" evidence="1"/>
<dbReference type="RefSeq" id="WP_277425580.1">
    <property type="nucleotide sequence ID" value="NZ_CP027754.1"/>
</dbReference>
<dbReference type="EC" id="2.5.1.1" evidence="1"/>
<proteinExistence type="predicted"/>
<sequence length="64" mass="6973">MVDDILDATIDTATLGKAAGKDTQDHKPNYVSILGLEPSRQLVRQLGDRADTCTGTDLITHRLH</sequence>
<protein>
    <submittedName>
        <fullName evidence="1">Octaprenyl diphosphate synthase</fullName>
        <ecNumber evidence="1">2.5.1.1</ecNumber>
        <ecNumber evidence="1">2.5.1.10</ecNumber>
        <ecNumber evidence="1">2.5.1.29</ecNumber>
        <ecNumber evidence="1">2.5.1.90</ecNumber>
    </submittedName>
</protein>
<dbReference type="Pfam" id="PF00348">
    <property type="entry name" value="polyprenyl_synt"/>
    <property type="match status" value="1"/>
</dbReference>
<name>A0A3G7U7U1_9PSED</name>
<dbReference type="EMBL" id="CP027754">
    <property type="protein sequence ID" value="AZE54606.1"/>
    <property type="molecule type" value="Genomic_DNA"/>
</dbReference>
<dbReference type="GO" id="GO:0004337">
    <property type="term" value="F:(2E,6E)-farnesyl diphosphate synthase activity"/>
    <property type="evidence" value="ECO:0007669"/>
    <property type="project" value="UniProtKB-EC"/>
</dbReference>
<dbReference type="InterPro" id="IPR000092">
    <property type="entry name" value="Polyprenyl_synt"/>
</dbReference>
<dbReference type="Gene3D" id="1.10.600.10">
    <property type="entry name" value="Farnesyl Diphosphate Synthase"/>
    <property type="match status" value="1"/>
</dbReference>